<evidence type="ECO:0000259" key="5">
    <source>
        <dbReference type="PROSITE" id="PS50931"/>
    </source>
</evidence>
<dbReference type="SUPFAM" id="SSF53850">
    <property type="entry name" value="Periplasmic binding protein-like II"/>
    <property type="match status" value="1"/>
</dbReference>
<dbReference type="Pfam" id="PF00126">
    <property type="entry name" value="HTH_1"/>
    <property type="match status" value="1"/>
</dbReference>
<protein>
    <submittedName>
        <fullName evidence="6">LysR family transcriptional regulator</fullName>
    </submittedName>
</protein>
<evidence type="ECO:0000256" key="4">
    <source>
        <dbReference type="ARBA" id="ARBA00023163"/>
    </source>
</evidence>
<dbReference type="GO" id="GO:0043565">
    <property type="term" value="F:sequence-specific DNA binding"/>
    <property type="evidence" value="ECO:0007669"/>
    <property type="project" value="TreeGrafter"/>
</dbReference>
<feature type="domain" description="HTH lysR-type" evidence="5">
    <location>
        <begin position="33"/>
        <end position="83"/>
    </location>
</feature>
<comment type="caution">
    <text evidence="6">The sequence shown here is derived from an EMBL/GenBank/DDBJ whole genome shotgun (WGS) entry which is preliminary data.</text>
</comment>
<dbReference type="PANTHER" id="PTHR30537:SF5">
    <property type="entry name" value="HTH-TYPE TRANSCRIPTIONAL ACTIVATOR TTDR-RELATED"/>
    <property type="match status" value="1"/>
</dbReference>
<name>A0A7V2T1A0_LEUMU</name>
<dbReference type="PROSITE" id="PS50931">
    <property type="entry name" value="HTH_LYSR"/>
    <property type="match status" value="1"/>
</dbReference>
<dbReference type="Gene3D" id="1.10.10.10">
    <property type="entry name" value="Winged helix-like DNA-binding domain superfamily/Winged helix DNA-binding domain"/>
    <property type="match status" value="1"/>
</dbReference>
<accession>A0A7V2T1A0</accession>
<dbReference type="GO" id="GO:0006351">
    <property type="term" value="P:DNA-templated transcription"/>
    <property type="evidence" value="ECO:0007669"/>
    <property type="project" value="TreeGrafter"/>
</dbReference>
<evidence type="ECO:0000256" key="1">
    <source>
        <dbReference type="ARBA" id="ARBA00009437"/>
    </source>
</evidence>
<reference evidence="6" key="1">
    <citation type="journal article" date="2020" name="mSystems">
        <title>Genome- and Community-Level Interaction Insights into Carbon Utilization and Element Cycling Functions of Hydrothermarchaeota in Hydrothermal Sediment.</title>
        <authorList>
            <person name="Zhou Z."/>
            <person name="Liu Y."/>
            <person name="Xu W."/>
            <person name="Pan J."/>
            <person name="Luo Z.H."/>
            <person name="Li M."/>
        </authorList>
    </citation>
    <scope>NUCLEOTIDE SEQUENCE [LARGE SCALE GENOMIC DNA]</scope>
    <source>
        <strain evidence="6">HyVt-493</strain>
    </source>
</reference>
<dbReference type="InterPro" id="IPR058163">
    <property type="entry name" value="LysR-type_TF_proteobact-type"/>
</dbReference>
<dbReference type="AlphaFoldDB" id="A0A7V2T1A0"/>
<dbReference type="GO" id="GO:0003700">
    <property type="term" value="F:DNA-binding transcription factor activity"/>
    <property type="evidence" value="ECO:0007669"/>
    <property type="project" value="InterPro"/>
</dbReference>
<dbReference type="InterPro" id="IPR005119">
    <property type="entry name" value="LysR_subst-bd"/>
</dbReference>
<comment type="similarity">
    <text evidence="1">Belongs to the LysR transcriptional regulatory family.</text>
</comment>
<dbReference type="EMBL" id="DRMS01000408">
    <property type="protein sequence ID" value="HFC93297.1"/>
    <property type="molecule type" value="Genomic_DNA"/>
</dbReference>
<dbReference type="SUPFAM" id="SSF46785">
    <property type="entry name" value="Winged helix' DNA-binding domain"/>
    <property type="match status" value="1"/>
</dbReference>
<organism evidence="6">
    <name type="scientific">Leucothrix mucor</name>
    <dbReference type="NCBI Taxonomy" id="45248"/>
    <lineage>
        <taxon>Bacteria</taxon>
        <taxon>Pseudomonadati</taxon>
        <taxon>Pseudomonadota</taxon>
        <taxon>Gammaproteobacteria</taxon>
        <taxon>Thiotrichales</taxon>
        <taxon>Thiotrichaceae</taxon>
        <taxon>Leucothrix</taxon>
    </lineage>
</organism>
<evidence type="ECO:0000256" key="3">
    <source>
        <dbReference type="ARBA" id="ARBA00023125"/>
    </source>
</evidence>
<sequence length="313" mass="35845">MGEQHLNQIRYNIKQYKYQRSNLMQNHYKNQNIYIQVVKLNSITKAADSLSMSKSSVSRVLSQIENEWGSQLLIRSTRKISVTDAGKAVYLHFVKTIEDEKQTKKIIESSINTVSGTIRLTSPETFACHVLSPIITAFLDKYPEIKIELVISSDYEHLIEQGFDLAFRVGELGDSTLKARRLCKTKLGLFASIDYLKNKKKACKLEELNCLIYSGMPLHNQWLRALGEKDYSSVTGNVMSNSESFLIEMAKKGQGVLLFPERLLQKQLINGELEQVMKDYSSPISINAIYPYRTQQLSNKLRLFLDFVVEKIK</sequence>
<keyword evidence="2" id="KW-0805">Transcription regulation</keyword>
<evidence type="ECO:0000256" key="2">
    <source>
        <dbReference type="ARBA" id="ARBA00023015"/>
    </source>
</evidence>
<dbReference type="Pfam" id="PF03466">
    <property type="entry name" value="LysR_substrate"/>
    <property type="match status" value="1"/>
</dbReference>
<dbReference type="InterPro" id="IPR000847">
    <property type="entry name" value="LysR_HTH_N"/>
</dbReference>
<dbReference type="Proteomes" id="UP000885750">
    <property type="component" value="Unassembled WGS sequence"/>
</dbReference>
<dbReference type="Gene3D" id="3.40.190.290">
    <property type="match status" value="1"/>
</dbReference>
<dbReference type="InterPro" id="IPR036390">
    <property type="entry name" value="WH_DNA-bd_sf"/>
</dbReference>
<evidence type="ECO:0000313" key="6">
    <source>
        <dbReference type="EMBL" id="HFC93297.1"/>
    </source>
</evidence>
<gene>
    <name evidence="6" type="ORF">ENJ51_10860</name>
</gene>
<keyword evidence="4" id="KW-0804">Transcription</keyword>
<keyword evidence="3" id="KW-0238">DNA-binding</keyword>
<dbReference type="CDD" id="cd08422">
    <property type="entry name" value="PBP2_CrgA_like"/>
    <property type="match status" value="1"/>
</dbReference>
<dbReference type="PANTHER" id="PTHR30537">
    <property type="entry name" value="HTH-TYPE TRANSCRIPTIONAL REGULATOR"/>
    <property type="match status" value="1"/>
</dbReference>
<dbReference type="InterPro" id="IPR036388">
    <property type="entry name" value="WH-like_DNA-bd_sf"/>
</dbReference>
<proteinExistence type="inferred from homology"/>